<dbReference type="InterPro" id="IPR036097">
    <property type="entry name" value="HisK_dim/P_sf"/>
</dbReference>
<reference evidence="10" key="1">
    <citation type="journal article" date="2019" name="Int. J. Syst. Evol. Microbiol.">
        <title>The Global Catalogue of Microorganisms (GCM) 10K type strain sequencing project: providing services to taxonomists for standard genome sequencing and annotation.</title>
        <authorList>
            <consortium name="The Broad Institute Genomics Platform"/>
            <consortium name="The Broad Institute Genome Sequencing Center for Infectious Disease"/>
            <person name="Wu L."/>
            <person name="Ma J."/>
        </authorList>
    </citation>
    <scope>NUCLEOTIDE SEQUENCE [LARGE SCALE GENOMIC DNA]</scope>
    <source>
        <strain evidence="10">CCTCC AB 2013263</strain>
    </source>
</reference>
<dbReference type="CDD" id="cd00075">
    <property type="entry name" value="HATPase"/>
    <property type="match status" value="1"/>
</dbReference>
<protein>
    <recommendedName>
        <fullName evidence="2">histidine kinase</fullName>
        <ecNumber evidence="2">2.7.13.3</ecNumber>
    </recommendedName>
</protein>
<dbReference type="Proteomes" id="UP001595748">
    <property type="component" value="Unassembled WGS sequence"/>
</dbReference>
<dbReference type="Gene3D" id="3.30.565.10">
    <property type="entry name" value="Histidine kinase-like ATPase, C-terminal domain"/>
    <property type="match status" value="1"/>
</dbReference>
<keyword evidence="7" id="KW-1133">Transmembrane helix</keyword>
<dbReference type="Pfam" id="PF02518">
    <property type="entry name" value="HATPase_c"/>
    <property type="match status" value="1"/>
</dbReference>
<evidence type="ECO:0000256" key="7">
    <source>
        <dbReference type="SAM" id="Phobius"/>
    </source>
</evidence>
<evidence type="ECO:0000313" key="10">
    <source>
        <dbReference type="Proteomes" id="UP001595748"/>
    </source>
</evidence>
<feature type="region of interest" description="Disordered" evidence="6">
    <location>
        <begin position="1"/>
        <end position="26"/>
    </location>
</feature>
<evidence type="ECO:0000259" key="8">
    <source>
        <dbReference type="PROSITE" id="PS50109"/>
    </source>
</evidence>
<accession>A0ABV8A8K3</accession>
<dbReference type="InterPro" id="IPR050736">
    <property type="entry name" value="Sensor_HK_Regulatory"/>
</dbReference>
<keyword evidence="3" id="KW-0808">Transferase</keyword>
<dbReference type="EC" id="2.7.13.3" evidence="2"/>
<dbReference type="PANTHER" id="PTHR43711:SF1">
    <property type="entry name" value="HISTIDINE KINASE 1"/>
    <property type="match status" value="1"/>
</dbReference>
<feature type="domain" description="Histidine kinase" evidence="8">
    <location>
        <begin position="229"/>
        <end position="431"/>
    </location>
</feature>
<keyword evidence="7" id="KW-0472">Membrane</keyword>
<dbReference type="EMBL" id="JBHRZF010000103">
    <property type="protein sequence ID" value="MFC3860832.1"/>
    <property type="molecule type" value="Genomic_DNA"/>
</dbReference>
<dbReference type="SMART" id="SM00387">
    <property type="entry name" value="HATPase_c"/>
    <property type="match status" value="1"/>
</dbReference>
<sequence>MVRGAPHPGARPLTMTGESPPAAPAPPLQAQLELLRSVPRGVLLREIGLAALPLLLSFTLLTFSALPAFRAIQVTSGFYDYQALVQDVQTYRITMLDHYATPEQIMEAHHRVLSSTRTPGQFTALSQVESFGDASLKHIDQLVTENTAKSIEAAAHEAVQLNAQTSNYVNSVIARNVEALKVMRLALMTTAILTGLLSAALIARALWFWRLERERQQRRDARQREALSLASHELRRPLQQLLLVSDLLRQVEGQEERQRLLTQIEESAAQIASRADLSRLNDLYLDVTLKLSRRDLRPVVRSSVAPHTRVRLSLPDAPLTWTFDVDRVRQMLENLVENALKYTYGPVEVTLDMHAGHPRVLVRDFGEGISVASQEKIFLPYERGPRGLIQGQGLGLSLVRRYARAHGGDVILATPGSGPGLVVILTLGHPDSTAATLNA</sequence>
<gene>
    <name evidence="9" type="ORF">ACFOPQ_08650</name>
</gene>
<organism evidence="9 10">
    <name type="scientific">Deinococcus antarcticus</name>
    <dbReference type="NCBI Taxonomy" id="1298767"/>
    <lineage>
        <taxon>Bacteria</taxon>
        <taxon>Thermotogati</taxon>
        <taxon>Deinococcota</taxon>
        <taxon>Deinococci</taxon>
        <taxon>Deinococcales</taxon>
        <taxon>Deinococcaceae</taxon>
        <taxon>Deinococcus</taxon>
    </lineage>
</organism>
<dbReference type="PANTHER" id="PTHR43711">
    <property type="entry name" value="TWO-COMPONENT HISTIDINE KINASE"/>
    <property type="match status" value="1"/>
</dbReference>
<proteinExistence type="predicted"/>
<evidence type="ECO:0000256" key="4">
    <source>
        <dbReference type="ARBA" id="ARBA00022777"/>
    </source>
</evidence>
<keyword evidence="7" id="KW-0812">Transmembrane</keyword>
<dbReference type="InterPro" id="IPR036890">
    <property type="entry name" value="HATPase_C_sf"/>
</dbReference>
<keyword evidence="10" id="KW-1185">Reference proteome</keyword>
<comment type="caution">
    <text evidence="9">The sequence shown here is derived from an EMBL/GenBank/DDBJ whole genome shotgun (WGS) entry which is preliminary data.</text>
</comment>
<name>A0ABV8A8K3_9DEIO</name>
<feature type="transmembrane region" description="Helical" evidence="7">
    <location>
        <begin position="185"/>
        <end position="209"/>
    </location>
</feature>
<dbReference type="InterPro" id="IPR004358">
    <property type="entry name" value="Sig_transdc_His_kin-like_C"/>
</dbReference>
<dbReference type="SUPFAM" id="SSF55874">
    <property type="entry name" value="ATPase domain of HSP90 chaperone/DNA topoisomerase II/histidine kinase"/>
    <property type="match status" value="1"/>
</dbReference>
<dbReference type="GO" id="GO:0016301">
    <property type="term" value="F:kinase activity"/>
    <property type="evidence" value="ECO:0007669"/>
    <property type="project" value="UniProtKB-KW"/>
</dbReference>
<evidence type="ECO:0000256" key="5">
    <source>
        <dbReference type="ARBA" id="ARBA00023012"/>
    </source>
</evidence>
<dbReference type="PRINTS" id="PR00344">
    <property type="entry name" value="BCTRLSENSOR"/>
</dbReference>
<comment type="catalytic activity">
    <reaction evidence="1">
        <text>ATP + protein L-histidine = ADP + protein N-phospho-L-histidine.</text>
        <dbReference type="EC" id="2.7.13.3"/>
    </reaction>
</comment>
<feature type="transmembrane region" description="Helical" evidence="7">
    <location>
        <begin position="47"/>
        <end position="69"/>
    </location>
</feature>
<dbReference type="PROSITE" id="PS50109">
    <property type="entry name" value="HIS_KIN"/>
    <property type="match status" value="1"/>
</dbReference>
<keyword evidence="5" id="KW-0902">Two-component regulatory system</keyword>
<dbReference type="InterPro" id="IPR005467">
    <property type="entry name" value="His_kinase_dom"/>
</dbReference>
<evidence type="ECO:0000313" key="9">
    <source>
        <dbReference type="EMBL" id="MFC3860832.1"/>
    </source>
</evidence>
<evidence type="ECO:0000256" key="2">
    <source>
        <dbReference type="ARBA" id="ARBA00012438"/>
    </source>
</evidence>
<dbReference type="RefSeq" id="WP_380077147.1">
    <property type="nucleotide sequence ID" value="NZ_JBHRZF010000103.1"/>
</dbReference>
<evidence type="ECO:0000256" key="3">
    <source>
        <dbReference type="ARBA" id="ARBA00022679"/>
    </source>
</evidence>
<evidence type="ECO:0000256" key="6">
    <source>
        <dbReference type="SAM" id="MobiDB-lite"/>
    </source>
</evidence>
<dbReference type="InterPro" id="IPR003594">
    <property type="entry name" value="HATPase_dom"/>
</dbReference>
<dbReference type="Gene3D" id="1.10.287.130">
    <property type="match status" value="1"/>
</dbReference>
<keyword evidence="4 9" id="KW-0418">Kinase</keyword>
<dbReference type="SUPFAM" id="SSF47384">
    <property type="entry name" value="Homodimeric domain of signal transducing histidine kinase"/>
    <property type="match status" value="1"/>
</dbReference>
<evidence type="ECO:0000256" key="1">
    <source>
        <dbReference type="ARBA" id="ARBA00000085"/>
    </source>
</evidence>